<gene>
    <name evidence="2" type="ORF">NT02SARS_1757</name>
</gene>
<dbReference type="InterPro" id="IPR036866">
    <property type="entry name" value="RibonucZ/Hydroxyglut_hydro"/>
</dbReference>
<evidence type="ECO:0000313" key="2">
    <source>
        <dbReference type="EMBL" id="EJP73145.1"/>
    </source>
</evidence>
<dbReference type="Pfam" id="PF00753">
    <property type="entry name" value="Lactamase_B"/>
    <property type="match status" value="1"/>
</dbReference>
<dbReference type="PANTHER" id="PTHR43705:SF1">
    <property type="entry name" value="HYDROXYACYLGLUTATHIONE HYDROLASE GLOB"/>
    <property type="match status" value="1"/>
</dbReference>
<dbReference type="InterPro" id="IPR050110">
    <property type="entry name" value="Glyoxalase_II_hydrolase"/>
</dbReference>
<dbReference type="Gene3D" id="3.60.15.10">
    <property type="entry name" value="Ribonuclease Z/Hydroxyacylglutathione hydrolase-like"/>
    <property type="match status" value="1"/>
</dbReference>
<keyword evidence="2" id="KW-0378">Hydrolase</keyword>
<dbReference type="AlphaFoldDB" id="J4X0A3"/>
<dbReference type="Proteomes" id="UP000010116">
    <property type="component" value="Unassembled WGS sequence"/>
</dbReference>
<dbReference type="SUPFAM" id="SSF56281">
    <property type="entry name" value="Metallo-hydrolase/oxidoreductase"/>
    <property type="match status" value="1"/>
</dbReference>
<evidence type="ECO:0000313" key="3">
    <source>
        <dbReference type="Proteomes" id="UP000010116"/>
    </source>
</evidence>
<evidence type="ECO:0000259" key="1">
    <source>
        <dbReference type="Pfam" id="PF00753"/>
    </source>
</evidence>
<feature type="domain" description="Metallo-beta-lactamase" evidence="1">
    <location>
        <begin position="14"/>
        <end position="66"/>
    </location>
</feature>
<dbReference type="EMBL" id="JH611181">
    <property type="protein sequence ID" value="EJP73145.1"/>
    <property type="molecule type" value="Genomic_DNA"/>
</dbReference>
<dbReference type="InterPro" id="IPR001279">
    <property type="entry name" value="Metallo-B-lactamas"/>
</dbReference>
<reference evidence="2 3" key="1">
    <citation type="journal article" date="2012" name="ISME J.">
        <title>Genomic insights to SAR86, an abundant and uncultivated marine bacterial lineage.</title>
        <authorList>
            <person name="Dupont C.L."/>
            <person name="Rusch D.B."/>
            <person name="Yooseph S."/>
            <person name="Lombardo M.J."/>
            <person name="Richter R.A."/>
            <person name="Valas R."/>
            <person name="Novotny M."/>
            <person name="Yee-Greenbaum J."/>
            <person name="Selengut J.D."/>
            <person name="Haft D.H."/>
            <person name="Halpern A.L."/>
            <person name="Lasken R.S."/>
            <person name="Nealson K."/>
            <person name="Friedman R."/>
            <person name="Venter J.C."/>
        </authorList>
    </citation>
    <scope>NUCLEOTIDE SEQUENCE [LARGE SCALE GENOMIC DNA]</scope>
</reference>
<dbReference type="HOGENOM" id="CLU_2809982_0_0_6"/>
<dbReference type="GO" id="GO:0016787">
    <property type="term" value="F:hydrolase activity"/>
    <property type="evidence" value="ECO:0007669"/>
    <property type="project" value="UniProtKB-KW"/>
</dbReference>
<protein>
    <submittedName>
        <fullName evidence="2">Hydroxyacylglutathione hydrolase</fullName>
    </submittedName>
</protein>
<dbReference type="PANTHER" id="PTHR43705">
    <property type="entry name" value="HYDROXYACYLGLUTATHIONE HYDROLASE"/>
    <property type="match status" value="1"/>
</dbReference>
<accession>J4X0A3</accession>
<name>J4X0A3_9GAMM</name>
<sequence>MINIEPIEAFSDNYIWLLTTNEGSMVIDPGESNNLLKILKENNFNLKAILITHHHYDHTGGIKEILS</sequence>
<proteinExistence type="predicted"/>
<organism evidence="2 3">
    <name type="scientific">SAR86 cluster bacterium SAR86B</name>
    <dbReference type="NCBI Taxonomy" id="1123867"/>
    <lineage>
        <taxon>Bacteria</taxon>
        <taxon>Pseudomonadati</taxon>
        <taxon>Pseudomonadota</taxon>
        <taxon>Gammaproteobacteria</taxon>
        <taxon>SAR86 cluster</taxon>
    </lineage>
</organism>